<dbReference type="AlphaFoldDB" id="A0A7M7KW30"/>
<keyword evidence="2 4" id="KW-0863">Zinc-finger</keyword>
<evidence type="ECO:0000256" key="3">
    <source>
        <dbReference type="ARBA" id="ARBA00022833"/>
    </source>
</evidence>
<evidence type="ECO:0000256" key="5">
    <source>
        <dbReference type="SAM" id="MobiDB-lite"/>
    </source>
</evidence>
<keyword evidence="8" id="KW-1185">Reference proteome</keyword>
<feature type="domain" description="RING-type" evidence="6">
    <location>
        <begin position="22"/>
        <end position="58"/>
    </location>
</feature>
<dbReference type="PROSITE" id="PS50089">
    <property type="entry name" value="ZF_RING_2"/>
    <property type="match status" value="1"/>
</dbReference>
<feature type="region of interest" description="Disordered" evidence="5">
    <location>
        <begin position="205"/>
        <end position="224"/>
    </location>
</feature>
<dbReference type="InterPro" id="IPR013083">
    <property type="entry name" value="Znf_RING/FYVE/PHD"/>
</dbReference>
<feature type="compositionally biased region" description="Acidic residues" evidence="5">
    <location>
        <begin position="716"/>
        <end position="725"/>
    </location>
</feature>
<dbReference type="Pfam" id="PF14634">
    <property type="entry name" value="zf-RING_5"/>
    <property type="match status" value="1"/>
</dbReference>
<reference evidence="7" key="1">
    <citation type="submission" date="2021-01" db="UniProtKB">
        <authorList>
            <consortium name="EnsemblMetazoa"/>
        </authorList>
    </citation>
    <scope>IDENTIFICATION</scope>
</reference>
<evidence type="ECO:0000256" key="2">
    <source>
        <dbReference type="ARBA" id="ARBA00022771"/>
    </source>
</evidence>
<name>A0A7M7KW30_VARDE</name>
<evidence type="ECO:0000256" key="4">
    <source>
        <dbReference type="PROSITE-ProRule" id="PRU00175"/>
    </source>
</evidence>
<dbReference type="SMART" id="SM00184">
    <property type="entry name" value="RING"/>
    <property type="match status" value="1"/>
</dbReference>
<protein>
    <recommendedName>
        <fullName evidence="6">RING-type domain-containing protein</fullName>
    </recommendedName>
</protein>
<organism evidence="7 8">
    <name type="scientific">Varroa destructor</name>
    <name type="common">Honeybee mite</name>
    <dbReference type="NCBI Taxonomy" id="109461"/>
    <lineage>
        <taxon>Eukaryota</taxon>
        <taxon>Metazoa</taxon>
        <taxon>Ecdysozoa</taxon>
        <taxon>Arthropoda</taxon>
        <taxon>Chelicerata</taxon>
        <taxon>Arachnida</taxon>
        <taxon>Acari</taxon>
        <taxon>Parasitiformes</taxon>
        <taxon>Mesostigmata</taxon>
        <taxon>Gamasina</taxon>
        <taxon>Dermanyssoidea</taxon>
        <taxon>Varroidae</taxon>
        <taxon>Varroa</taxon>
    </lineage>
</organism>
<proteinExistence type="predicted"/>
<feature type="compositionally biased region" description="Polar residues" evidence="5">
    <location>
        <begin position="703"/>
        <end position="714"/>
    </location>
</feature>
<dbReference type="InterPro" id="IPR001841">
    <property type="entry name" value="Znf_RING"/>
</dbReference>
<dbReference type="GeneID" id="111254661"/>
<evidence type="ECO:0000313" key="7">
    <source>
        <dbReference type="EnsemblMetazoa" id="XP_022671473"/>
    </source>
</evidence>
<keyword evidence="3" id="KW-0862">Zinc</keyword>
<sequence>MALLAERTAIELAGKIRMIATCSTCRNLLQESYVVTSCSHYFCADCARKHKAQCPRCNKPGIIRRAEYLDKVASTLHQIRDILLKEDSQEGKKHSQNLAKKRKQDFVDFSEDERPSPKANKLKSIRAKKSVNSPLVIQNRSDVGGQVIFAKKSTPVTPSTPNMGIVNSVSDVRHRIPDSRTPTGVSGSIVPKKLLKQALLSPVVASQRPQAVDSDDGTATSQDTDFSFSGVVTQVERSVEKPRLEVAHRKQLTVSGAVAVSAIEATDSPVGVAEPHVNASCPIISLADSPCCACQCHRALSPETAMKGKRSSAVQVQNILTLDVSTSMPRVTTKEVSIGTDPLAADSQRVSSTKVLSVEVQTDRPYVAPPKLYREAIVQTDLGFDIGEPSDVDQTLQSESSHKNLSLKFGIKENTAEEITDSQIHGNGNVAVELPPTTTRRHGNRCSTQRATVQATNAQPMSLDMSPIKQKAPPLKHREQPTIAPSEQELSRLTDGRHIERNILDEKDSLDSVDFTSCEQRVKQHKIPGEPVEKAAKVPSDGEKDALESMCRSSEGSIPETLPLIVSPTSISAKKSPAGSIRVTNRTEELASNRMSIEDSQFVLPIKKALDLSDEEADDFMANIDTQMVATKRKKLTPHGDHKLDKRAQQFSCVEQSSECSIRSQKGRRRVANLVMSSDEEGSANDDFAVPAEQKAAYEKASTRQSNTVVTRNTADYDDDEEDEPIAPLDTEDMKNLERSSRDQTIRRRRCYAKAYCRLFNILIQSVATCYDGIPIGARMQQLVTSIESLSVLVN</sequence>
<dbReference type="OrthoDB" id="10627738at2759"/>
<dbReference type="GO" id="GO:0008270">
    <property type="term" value="F:zinc ion binding"/>
    <property type="evidence" value="ECO:0007669"/>
    <property type="project" value="UniProtKB-KW"/>
</dbReference>
<accession>A0A7M7KW30</accession>
<feature type="region of interest" description="Disordered" evidence="5">
    <location>
        <begin position="87"/>
        <end position="125"/>
    </location>
</feature>
<dbReference type="InParanoid" id="A0A7M7KW30"/>
<dbReference type="Proteomes" id="UP000594260">
    <property type="component" value="Unplaced"/>
</dbReference>
<dbReference type="InterPro" id="IPR017907">
    <property type="entry name" value="Znf_RING_CS"/>
</dbReference>
<evidence type="ECO:0000313" key="8">
    <source>
        <dbReference type="Proteomes" id="UP000594260"/>
    </source>
</evidence>
<dbReference type="PROSITE" id="PS00518">
    <property type="entry name" value="ZF_RING_1"/>
    <property type="match status" value="1"/>
</dbReference>
<evidence type="ECO:0000259" key="6">
    <source>
        <dbReference type="PROSITE" id="PS50089"/>
    </source>
</evidence>
<feature type="region of interest" description="Disordered" evidence="5">
    <location>
        <begin position="699"/>
        <end position="729"/>
    </location>
</feature>
<dbReference type="EnsemblMetazoa" id="XM_022815738">
    <property type="protein sequence ID" value="XP_022671473"/>
    <property type="gene ID" value="LOC111254661"/>
</dbReference>
<evidence type="ECO:0000256" key="1">
    <source>
        <dbReference type="ARBA" id="ARBA00022723"/>
    </source>
</evidence>
<keyword evidence="1" id="KW-0479">Metal-binding</keyword>
<dbReference type="SUPFAM" id="SSF57850">
    <property type="entry name" value="RING/U-box"/>
    <property type="match status" value="1"/>
</dbReference>
<dbReference type="KEGG" id="vde:111254661"/>
<dbReference type="Gene3D" id="3.30.40.10">
    <property type="entry name" value="Zinc/RING finger domain, C3HC4 (zinc finger)"/>
    <property type="match status" value="1"/>
</dbReference>
<dbReference type="RefSeq" id="XP_022671473.1">
    <property type="nucleotide sequence ID" value="XM_022815738.1"/>
</dbReference>